<protein>
    <submittedName>
        <fullName evidence="2">Uncharacterized protein</fullName>
    </submittedName>
</protein>
<keyword evidence="3" id="KW-1185">Reference proteome</keyword>
<proteinExistence type="predicted"/>
<reference evidence="3" key="1">
    <citation type="submission" date="2017-11" db="EMBL/GenBank/DDBJ databases">
        <authorList>
            <person name="Lima N.C."/>
            <person name="Parody-Merino A.M."/>
            <person name="Battley P.F."/>
            <person name="Fidler A.E."/>
            <person name="Prosdocimi F."/>
        </authorList>
    </citation>
    <scope>NUCLEOTIDE SEQUENCE [LARGE SCALE GENOMIC DNA]</scope>
</reference>
<evidence type="ECO:0000256" key="1">
    <source>
        <dbReference type="SAM" id="MobiDB-lite"/>
    </source>
</evidence>
<feature type="region of interest" description="Disordered" evidence="1">
    <location>
        <begin position="1"/>
        <end position="77"/>
    </location>
</feature>
<dbReference type="AlphaFoldDB" id="A0A2I0UGH8"/>
<accession>A0A2I0UGH8</accession>
<evidence type="ECO:0000313" key="3">
    <source>
        <dbReference type="Proteomes" id="UP000233556"/>
    </source>
</evidence>
<reference evidence="3" key="2">
    <citation type="submission" date="2017-12" db="EMBL/GenBank/DDBJ databases">
        <title>Genome sequence of the Bar-tailed Godwit (Limosa lapponica baueri).</title>
        <authorList>
            <person name="Lima N.C.B."/>
            <person name="Parody-Merino A.M."/>
            <person name="Battley P.F."/>
            <person name="Fidler A.E."/>
            <person name="Prosdocimi F."/>
        </authorList>
    </citation>
    <scope>NUCLEOTIDE SEQUENCE [LARGE SCALE GENOMIC DNA]</scope>
</reference>
<dbReference type="EMBL" id="KZ505777">
    <property type="protein sequence ID" value="PKU45143.1"/>
    <property type="molecule type" value="Genomic_DNA"/>
</dbReference>
<organism evidence="2 3">
    <name type="scientific">Limosa lapponica baueri</name>
    <dbReference type="NCBI Taxonomy" id="1758121"/>
    <lineage>
        <taxon>Eukaryota</taxon>
        <taxon>Metazoa</taxon>
        <taxon>Chordata</taxon>
        <taxon>Craniata</taxon>
        <taxon>Vertebrata</taxon>
        <taxon>Euteleostomi</taxon>
        <taxon>Archelosauria</taxon>
        <taxon>Archosauria</taxon>
        <taxon>Dinosauria</taxon>
        <taxon>Saurischia</taxon>
        <taxon>Theropoda</taxon>
        <taxon>Coelurosauria</taxon>
        <taxon>Aves</taxon>
        <taxon>Neognathae</taxon>
        <taxon>Neoaves</taxon>
        <taxon>Charadriiformes</taxon>
        <taxon>Scolopacidae</taxon>
        <taxon>Limosa</taxon>
    </lineage>
</organism>
<evidence type="ECO:0000313" key="2">
    <source>
        <dbReference type="EMBL" id="PKU45143.1"/>
    </source>
</evidence>
<dbReference type="Proteomes" id="UP000233556">
    <property type="component" value="Unassembled WGS sequence"/>
</dbReference>
<name>A0A2I0UGH8_LIMLA</name>
<gene>
    <name evidence="2" type="ORF">llap_4548</name>
</gene>
<sequence length="97" mass="10183">MGGCGPPYLHGGRRGDAATCSAAARKRRRKAQEPPAGTEPPVKGGDAANTGGGLEVRAGDDRAATLESRTTGIQPADGYDTLELFNSFHFSVEFYEN</sequence>